<dbReference type="SUPFAM" id="SSF48317">
    <property type="entry name" value="Acid phosphatase/Vanadium-dependent haloperoxidase"/>
    <property type="match status" value="1"/>
</dbReference>
<feature type="transmembrane region" description="Helical" evidence="1">
    <location>
        <begin position="9"/>
        <end position="27"/>
    </location>
</feature>
<evidence type="ECO:0000313" key="2">
    <source>
        <dbReference type="EMBL" id="MBC2397349.1"/>
    </source>
</evidence>
<feature type="transmembrane region" description="Helical" evidence="1">
    <location>
        <begin position="125"/>
        <end position="142"/>
    </location>
</feature>
<comment type="caution">
    <text evidence="2">The sequence shown here is derived from an EMBL/GenBank/DDBJ whole genome shotgun (WGS) entry which is preliminary data.</text>
</comment>
<organism evidence="2 3">
    <name type="scientific">Clostridium tetanomorphum</name>
    <dbReference type="NCBI Taxonomy" id="1553"/>
    <lineage>
        <taxon>Bacteria</taxon>
        <taxon>Bacillati</taxon>
        <taxon>Bacillota</taxon>
        <taxon>Clostridia</taxon>
        <taxon>Eubacteriales</taxon>
        <taxon>Clostridiaceae</taxon>
        <taxon>Clostridium</taxon>
    </lineage>
</organism>
<dbReference type="EMBL" id="JAAZWO010000005">
    <property type="protein sequence ID" value="MBC2397349.1"/>
    <property type="molecule type" value="Genomic_DNA"/>
</dbReference>
<sequence>MERIKNNSIHLLALLSIPIINIFYGLLNNSERGSFSLVTEIDKNIPFMKEFIIPYIMWYPYIFIIFLYLCLKNLNTYYRTLISLNIGLIICYITYFLFQTTVPRPHLYGNDIFIQLTKLIYRFDKPFNCFPSIHVLTCYLMIKGINFQSNCNKFTKLFVYITSITIIISTLFVKQHVIMDLISAIALAELIFHIVGKFNWKFLFIPDTE</sequence>
<feature type="transmembrane region" description="Helical" evidence="1">
    <location>
        <begin position="178"/>
        <end position="196"/>
    </location>
</feature>
<dbReference type="AlphaFoldDB" id="A0A923EAD9"/>
<evidence type="ECO:0000313" key="3">
    <source>
        <dbReference type="Proteomes" id="UP000563151"/>
    </source>
</evidence>
<keyword evidence="1" id="KW-0812">Transmembrane</keyword>
<name>A0A923EAD9_CLOTT</name>
<dbReference type="GO" id="GO:0016020">
    <property type="term" value="C:membrane"/>
    <property type="evidence" value="ECO:0007669"/>
    <property type="project" value="UniProtKB-SubCell"/>
</dbReference>
<proteinExistence type="predicted"/>
<dbReference type="InterPro" id="IPR036938">
    <property type="entry name" value="PAP2/HPO_sf"/>
</dbReference>
<keyword evidence="1" id="KW-0472">Membrane</keyword>
<protein>
    <submittedName>
        <fullName evidence="2">Inositol phosphorylceramide synthase</fullName>
    </submittedName>
</protein>
<feature type="transmembrane region" description="Helical" evidence="1">
    <location>
        <begin position="52"/>
        <end position="71"/>
    </location>
</feature>
<keyword evidence="1" id="KW-1133">Transmembrane helix</keyword>
<dbReference type="Proteomes" id="UP000563151">
    <property type="component" value="Unassembled WGS sequence"/>
</dbReference>
<accession>A0A923EAD9</accession>
<reference evidence="2 3" key="1">
    <citation type="submission" date="2020-04" db="EMBL/GenBank/DDBJ databases">
        <title>Genomic insights into acetone-butanol-ethanol (ABE) fermentation by sequencing solventogenic clostridia strains.</title>
        <authorList>
            <person name="Brown S."/>
        </authorList>
    </citation>
    <scope>NUCLEOTIDE SEQUENCE [LARGE SCALE GENOMIC DNA]</scope>
    <source>
        <strain evidence="2 3">DJ011</strain>
    </source>
</reference>
<feature type="transmembrane region" description="Helical" evidence="1">
    <location>
        <begin position="154"/>
        <end position="172"/>
    </location>
</feature>
<feature type="transmembrane region" description="Helical" evidence="1">
    <location>
        <begin position="78"/>
        <end position="98"/>
    </location>
</feature>
<evidence type="ECO:0000256" key="1">
    <source>
        <dbReference type="SAM" id="Phobius"/>
    </source>
</evidence>
<gene>
    <name evidence="2" type="ORF">HGG79_06105</name>
</gene>
<keyword evidence="3" id="KW-1185">Reference proteome</keyword>
<dbReference type="RefSeq" id="WP_035144384.1">
    <property type="nucleotide sequence ID" value="NZ_JAAZWO010000005.1"/>
</dbReference>